<feature type="region of interest" description="Disordered" evidence="1">
    <location>
        <begin position="326"/>
        <end position="375"/>
    </location>
</feature>
<evidence type="ECO:0000313" key="3">
    <source>
        <dbReference type="EnsemblFungi" id="PTTG_27676-t43_1-p1"/>
    </source>
</evidence>
<evidence type="ECO:0000313" key="4">
    <source>
        <dbReference type="Proteomes" id="UP000005240"/>
    </source>
</evidence>
<feature type="compositionally biased region" description="Polar residues" evidence="1">
    <location>
        <begin position="154"/>
        <end position="179"/>
    </location>
</feature>
<protein>
    <submittedName>
        <fullName evidence="2 3">Uncharacterized protein</fullName>
    </submittedName>
</protein>
<feature type="compositionally biased region" description="Polar residues" evidence="1">
    <location>
        <begin position="489"/>
        <end position="507"/>
    </location>
</feature>
<reference evidence="2" key="1">
    <citation type="submission" date="2009-11" db="EMBL/GenBank/DDBJ databases">
        <authorList>
            <consortium name="The Broad Institute Genome Sequencing Platform"/>
            <person name="Ward D."/>
            <person name="Feldgarden M."/>
            <person name="Earl A."/>
            <person name="Young S.K."/>
            <person name="Zeng Q."/>
            <person name="Koehrsen M."/>
            <person name="Alvarado L."/>
            <person name="Berlin A."/>
            <person name="Bochicchio J."/>
            <person name="Borenstein D."/>
            <person name="Chapman S.B."/>
            <person name="Chen Z."/>
            <person name="Engels R."/>
            <person name="Freedman E."/>
            <person name="Gellesch M."/>
            <person name="Goldberg J."/>
            <person name="Griggs A."/>
            <person name="Gujja S."/>
            <person name="Heilman E."/>
            <person name="Heiman D."/>
            <person name="Hepburn T."/>
            <person name="Howarth C."/>
            <person name="Jen D."/>
            <person name="Larson L."/>
            <person name="Lewis B."/>
            <person name="Mehta T."/>
            <person name="Park D."/>
            <person name="Pearson M."/>
            <person name="Roberts A."/>
            <person name="Saif S."/>
            <person name="Shea T."/>
            <person name="Shenoy N."/>
            <person name="Sisk P."/>
            <person name="Stolte C."/>
            <person name="Sykes S."/>
            <person name="Thomson T."/>
            <person name="Walk T."/>
            <person name="White J."/>
            <person name="Yandava C."/>
            <person name="Izard J."/>
            <person name="Baranova O.V."/>
            <person name="Blanton J.M."/>
            <person name="Tanner A.C."/>
            <person name="Dewhirst F.E."/>
            <person name="Haas B."/>
            <person name="Nusbaum C."/>
            <person name="Birren B."/>
        </authorList>
    </citation>
    <scope>NUCLEOTIDE SEQUENCE [LARGE SCALE GENOMIC DNA]</scope>
    <source>
        <strain evidence="2">1-1 BBBD Race 1</strain>
    </source>
</reference>
<proteinExistence type="predicted"/>
<feature type="compositionally biased region" description="Polar residues" evidence="1">
    <location>
        <begin position="596"/>
        <end position="605"/>
    </location>
</feature>
<dbReference type="AlphaFoldDB" id="A0A180GI67"/>
<dbReference type="VEuPathDB" id="FungiDB:PTTG_27676"/>
<feature type="compositionally biased region" description="Basic and acidic residues" evidence="1">
    <location>
        <begin position="606"/>
        <end position="615"/>
    </location>
</feature>
<feature type="compositionally biased region" description="Polar residues" evidence="1">
    <location>
        <begin position="562"/>
        <end position="573"/>
    </location>
</feature>
<feature type="region of interest" description="Disordered" evidence="1">
    <location>
        <begin position="393"/>
        <end position="441"/>
    </location>
</feature>
<dbReference type="EnsemblFungi" id="PTTG_27676-t43_1">
    <property type="protein sequence ID" value="PTTG_27676-t43_1-p1"/>
    <property type="gene ID" value="PTTG_27676"/>
</dbReference>
<keyword evidence="4" id="KW-1185">Reference proteome</keyword>
<feature type="region of interest" description="Disordered" evidence="1">
    <location>
        <begin position="90"/>
        <end position="193"/>
    </location>
</feature>
<feature type="compositionally biased region" description="Basic residues" evidence="1">
    <location>
        <begin position="624"/>
        <end position="633"/>
    </location>
</feature>
<evidence type="ECO:0000256" key="1">
    <source>
        <dbReference type="SAM" id="MobiDB-lite"/>
    </source>
</evidence>
<dbReference type="OrthoDB" id="2575228at2759"/>
<feature type="compositionally biased region" description="Polar residues" evidence="1">
    <location>
        <begin position="420"/>
        <end position="437"/>
    </location>
</feature>
<reference evidence="3 4" key="3">
    <citation type="journal article" date="2017" name="G3 (Bethesda)">
        <title>Comparative analysis highlights variable genome content of wheat rusts and divergence of the mating loci.</title>
        <authorList>
            <person name="Cuomo C.A."/>
            <person name="Bakkeren G."/>
            <person name="Khalil H.B."/>
            <person name="Panwar V."/>
            <person name="Joly D."/>
            <person name="Linning R."/>
            <person name="Sakthikumar S."/>
            <person name="Song X."/>
            <person name="Adiconis X."/>
            <person name="Fan L."/>
            <person name="Goldberg J.M."/>
            <person name="Levin J.Z."/>
            <person name="Young S."/>
            <person name="Zeng Q."/>
            <person name="Anikster Y."/>
            <person name="Bruce M."/>
            <person name="Wang M."/>
            <person name="Yin C."/>
            <person name="McCallum B."/>
            <person name="Szabo L.J."/>
            <person name="Hulbert S."/>
            <person name="Chen X."/>
            <person name="Fellers J.P."/>
        </authorList>
    </citation>
    <scope>NUCLEOTIDE SEQUENCE</scope>
    <source>
        <strain evidence="4">Isolate 1-1 / race 1 (BBBD)</strain>
        <strain evidence="3">isolate 1-1 / race 1 (BBBD)</strain>
    </source>
</reference>
<name>A0A180GI67_PUCT1</name>
<feature type="compositionally biased region" description="Polar residues" evidence="1">
    <location>
        <begin position="393"/>
        <end position="403"/>
    </location>
</feature>
<accession>A0A180GI67</accession>
<gene>
    <name evidence="2" type="ORF">PTTG_27676</name>
</gene>
<dbReference type="Proteomes" id="UP000005240">
    <property type="component" value="Unassembled WGS sequence"/>
</dbReference>
<feature type="region of interest" description="Disordered" evidence="1">
    <location>
        <begin position="485"/>
        <end position="633"/>
    </location>
</feature>
<organism evidence="2">
    <name type="scientific">Puccinia triticina (isolate 1-1 / race 1 (BBBD))</name>
    <name type="common">Brown leaf rust fungus</name>
    <dbReference type="NCBI Taxonomy" id="630390"/>
    <lineage>
        <taxon>Eukaryota</taxon>
        <taxon>Fungi</taxon>
        <taxon>Dikarya</taxon>
        <taxon>Basidiomycota</taxon>
        <taxon>Pucciniomycotina</taxon>
        <taxon>Pucciniomycetes</taxon>
        <taxon>Pucciniales</taxon>
        <taxon>Pucciniaceae</taxon>
        <taxon>Puccinia</taxon>
    </lineage>
</organism>
<dbReference type="EMBL" id="ADAS02000066">
    <property type="protein sequence ID" value="OAV92264.1"/>
    <property type="molecule type" value="Genomic_DNA"/>
</dbReference>
<feature type="compositionally biased region" description="Polar residues" evidence="1">
    <location>
        <begin position="539"/>
        <end position="550"/>
    </location>
</feature>
<sequence length="633" mass="66809">MASSCGRLRLLDLDGPGGYGDGNPFDTFMPPASAGYASFGALAQQPGGGDAFDTLFNFATSPAEEADPMKLGSTDFESMLAKMNGVAVQQPATCVTPPPATPTKETKAPPAPRKRKPRSGCAQTALRASPESPTKEAVARRKRKPAPAARASLTGPSEHSNNPQENHQPTPFQPQNHPSSPLRAEINTPAGLGPASFPNANLPLNQRVISSGHQNVIYPRDQVATELGTRITDMSHRDYYQLAGLMNTPTRVSQRNQQVFGPFAHAILGAVPYHTQASHPTTSSHYNMSTPSLYFHASAGPEGNNQSPLASRTVVPYNSAFMAPSFASTQPNAGPQAGPFSDPFGQLLPPLPISPSLNSPNRCPSDVAQRSRAPGAIPHATDAASTLLARQSLSAPSQLPHNESASRTDDIPVLIPDAPTNPNHHPASPSQRDSVSGFSARISPKSSVTSFHTDLPVFTDDNTLLPRYNNPFATASVSPAELTGIPVSPVSSEPHSTPTNSASQTRKSLGVPKTRWKTSVPAAKSDAKPALKSLRIHSLPNTSTTQSNPTRKVLTKNPPTPASSSAIFVNFTSRDSKKLLNGVAPSGSSKRKKSSQDVGSSPDKSSTTKDARSPPDDVLGDPVKKRRLLSSSP</sequence>
<dbReference type="STRING" id="630390.A0A180GI67"/>
<reference evidence="3" key="4">
    <citation type="submission" date="2025-05" db="UniProtKB">
        <authorList>
            <consortium name="EnsemblFungi"/>
        </authorList>
    </citation>
    <scope>IDENTIFICATION</scope>
    <source>
        <strain evidence="3">isolate 1-1 / race 1 (BBBD)</strain>
    </source>
</reference>
<reference evidence="2" key="2">
    <citation type="submission" date="2016-05" db="EMBL/GenBank/DDBJ databases">
        <title>Comparative analysis highlights variable genome content of wheat rusts and divergence of the mating loci.</title>
        <authorList>
            <person name="Cuomo C.A."/>
            <person name="Bakkeren G."/>
            <person name="Szabo L."/>
            <person name="Khalil H."/>
            <person name="Joly D."/>
            <person name="Goldberg J."/>
            <person name="Young S."/>
            <person name="Zeng Q."/>
            <person name="Fellers J."/>
        </authorList>
    </citation>
    <scope>NUCLEOTIDE SEQUENCE [LARGE SCALE GENOMIC DNA]</scope>
    <source>
        <strain evidence="2">1-1 BBBD Race 1</strain>
    </source>
</reference>
<evidence type="ECO:0000313" key="2">
    <source>
        <dbReference type="EMBL" id="OAV92264.1"/>
    </source>
</evidence>